<evidence type="ECO:0000313" key="4">
    <source>
        <dbReference type="Proteomes" id="UP000676310"/>
    </source>
</evidence>
<proteinExistence type="predicted"/>
<sequence>MHSLRGWNWLVLGSVMGMVHGAALPTITPAPRPDRVDIRSLKYRQDPDAIEILQVLITALPLSLRQIAATNIPAVSSILWEEFLDDNRPEWFNELPYDIQSYFIQEFGPATAAPPASEAIPTDVTASCGGIFYNIRIRKLEHNTYIYGVFKESLERDIQFGVFLRVFSRIFDYASDFVIFRDYVFHFVLVVKFIRDSKFNCRPNSTCVQRLWPNKTKRRRSIEGSQPPSSPGFIPRFSFQDRGLSVESFEHRRPLNPASHQTSRFVEDMNWEDDGYEPPMSTAYGGHTIPAAAPTPSQANAIATAGVPHPNQGKFMPAGSTPMAMQDNHTPILAPALYHSHSSNRARGRRTSYTSLHSVAEVTEPDDEMNRESPILGRHNSPPRTGPRRPGVPTLDMLPVPAVASIKRKPVPTSPISSPAAEASRGLLRPSLAHNTADHSGSSSSGLAVSSLSSNSGHTYHSDDSAPISPITHQKPSSNPFAGGYSYLEDYGPEYSNNGYNDQDDEVYGGHRSLDRYPDPSPPRRKSSKTEWPLRNVMGGGQKRTRSPMWDRVYERV</sequence>
<evidence type="ECO:0000313" key="3">
    <source>
        <dbReference type="EMBL" id="CAG5156039.1"/>
    </source>
</evidence>
<organism evidence="3 4">
    <name type="scientific">Alternaria atra</name>
    <dbReference type="NCBI Taxonomy" id="119953"/>
    <lineage>
        <taxon>Eukaryota</taxon>
        <taxon>Fungi</taxon>
        <taxon>Dikarya</taxon>
        <taxon>Ascomycota</taxon>
        <taxon>Pezizomycotina</taxon>
        <taxon>Dothideomycetes</taxon>
        <taxon>Pleosporomycetidae</taxon>
        <taxon>Pleosporales</taxon>
        <taxon>Pleosporineae</taxon>
        <taxon>Pleosporaceae</taxon>
        <taxon>Alternaria</taxon>
        <taxon>Alternaria sect. Ulocladioides</taxon>
    </lineage>
</organism>
<gene>
    <name evidence="3" type="ORF">ALTATR162_LOCUS3955</name>
</gene>
<evidence type="ECO:0000256" key="2">
    <source>
        <dbReference type="SAM" id="SignalP"/>
    </source>
</evidence>
<dbReference type="AlphaFoldDB" id="A0A8J2MYT0"/>
<comment type="caution">
    <text evidence="3">The sequence shown here is derived from an EMBL/GenBank/DDBJ whole genome shotgun (WGS) entry which is preliminary data.</text>
</comment>
<feature type="chain" id="PRO_5035182445" evidence="2">
    <location>
        <begin position="22"/>
        <end position="557"/>
    </location>
</feature>
<name>A0A8J2MYT0_9PLEO</name>
<evidence type="ECO:0000256" key="1">
    <source>
        <dbReference type="SAM" id="MobiDB-lite"/>
    </source>
</evidence>
<dbReference type="Proteomes" id="UP000676310">
    <property type="component" value="Unassembled WGS sequence"/>
</dbReference>
<feature type="compositionally biased region" description="Basic and acidic residues" evidence="1">
    <location>
        <begin position="508"/>
        <end position="518"/>
    </location>
</feature>
<feature type="region of interest" description="Disordered" evidence="1">
    <location>
        <begin position="360"/>
        <end position="396"/>
    </location>
</feature>
<protein>
    <submittedName>
        <fullName evidence="3">Uncharacterized protein</fullName>
    </submittedName>
</protein>
<keyword evidence="4" id="KW-1185">Reference proteome</keyword>
<dbReference type="EMBL" id="CAJRGZ010000017">
    <property type="protein sequence ID" value="CAG5156039.1"/>
    <property type="molecule type" value="Genomic_DNA"/>
</dbReference>
<feature type="region of interest" description="Disordered" evidence="1">
    <location>
        <begin position="433"/>
        <end position="557"/>
    </location>
</feature>
<feature type="signal peptide" evidence="2">
    <location>
        <begin position="1"/>
        <end position="21"/>
    </location>
</feature>
<dbReference type="GeneID" id="67015568"/>
<keyword evidence="2" id="KW-0732">Signal</keyword>
<reference evidence="3" key="1">
    <citation type="submission" date="2021-05" db="EMBL/GenBank/DDBJ databases">
        <authorList>
            <person name="Stam R."/>
        </authorList>
    </citation>
    <scope>NUCLEOTIDE SEQUENCE</scope>
    <source>
        <strain evidence="3">CS162</strain>
    </source>
</reference>
<feature type="compositionally biased region" description="Low complexity" evidence="1">
    <location>
        <begin position="440"/>
        <end position="457"/>
    </location>
</feature>
<dbReference type="OrthoDB" id="5419608at2759"/>
<dbReference type="RefSeq" id="XP_043167500.1">
    <property type="nucleotide sequence ID" value="XM_043311565.1"/>
</dbReference>
<accession>A0A8J2MYT0</accession>
<feature type="compositionally biased region" description="Polar residues" evidence="1">
    <location>
        <begin position="471"/>
        <end position="480"/>
    </location>
</feature>